<keyword evidence="2" id="KW-0812">Transmembrane</keyword>
<gene>
    <name evidence="3" type="ORF">LTR25_004160</name>
</gene>
<accession>A0AAV9QDZ5</accession>
<evidence type="ECO:0000256" key="2">
    <source>
        <dbReference type="SAM" id="Phobius"/>
    </source>
</evidence>
<dbReference type="AlphaFoldDB" id="A0AAV9QDZ5"/>
<reference evidence="3 4" key="1">
    <citation type="submission" date="2023-06" db="EMBL/GenBank/DDBJ databases">
        <title>Black Yeasts Isolated from many extreme environments.</title>
        <authorList>
            <person name="Coleine C."/>
            <person name="Stajich J.E."/>
            <person name="Selbmann L."/>
        </authorList>
    </citation>
    <scope>NUCLEOTIDE SEQUENCE [LARGE SCALE GENOMIC DNA]</scope>
    <source>
        <strain evidence="3 4">CCFEE 5887</strain>
    </source>
</reference>
<feature type="compositionally biased region" description="Polar residues" evidence="1">
    <location>
        <begin position="40"/>
        <end position="55"/>
    </location>
</feature>
<dbReference type="EMBL" id="JAXLQG010000006">
    <property type="protein sequence ID" value="KAK5538618.1"/>
    <property type="molecule type" value="Genomic_DNA"/>
</dbReference>
<keyword evidence="2" id="KW-0472">Membrane</keyword>
<evidence type="ECO:0000313" key="4">
    <source>
        <dbReference type="Proteomes" id="UP001345827"/>
    </source>
</evidence>
<proteinExistence type="predicted"/>
<comment type="caution">
    <text evidence="3">The sequence shown here is derived from an EMBL/GenBank/DDBJ whole genome shotgun (WGS) entry which is preliminary data.</text>
</comment>
<evidence type="ECO:0000256" key="1">
    <source>
        <dbReference type="SAM" id="MobiDB-lite"/>
    </source>
</evidence>
<keyword evidence="4" id="KW-1185">Reference proteome</keyword>
<dbReference type="Proteomes" id="UP001345827">
    <property type="component" value="Unassembled WGS sequence"/>
</dbReference>
<protein>
    <submittedName>
        <fullName evidence="3">Uncharacterized protein</fullName>
    </submittedName>
</protein>
<evidence type="ECO:0000313" key="3">
    <source>
        <dbReference type="EMBL" id="KAK5538618.1"/>
    </source>
</evidence>
<sequence length="485" mass="55287">MSRSRIVDGNGVELSDAEALRLFEENSRNFAAGFSESEVENQNSEDSQNPSTADSAATIKQEPEATSQDGHVLDNGEFLTQSDPNVADMTAEARANLDMSSLFPVEDTDALSELESELSEFSESELFRRFAEIDAADTQSQSSDLSDLSDNGLLWRFERIDAAAIEDELAGMELLRIDNEVVHDTTSAAAPAADTHQEATDTSRDGLAISAFQEHPRHLADPDEFLPTADNLDNLHYPLELDEDTLPPEPLDLTICYLDSFLLTLSTLFRIICHLISFEKIIHKIITLYHLEFCLLTLSKLCAIICHLVNLEKIIIHRIITLYHLVSFKKIFLREIIILFNVKLFLLTLSTLFTIIYHLIRFEKIIIHKIIRLYRLEFVLSTLSNLFKTNYHLVSFKKIFLREIIIPCNLKFFPLTLSTLFTIINHLVSFEKIIIDKIITLFNLKLCPLTLSTRFTIIKHLASFEKIILHDIIILDHVENFLLKH</sequence>
<feature type="transmembrane region" description="Helical" evidence="2">
    <location>
        <begin position="331"/>
        <end position="360"/>
    </location>
</feature>
<feature type="region of interest" description="Disordered" evidence="1">
    <location>
        <begin position="33"/>
        <end position="83"/>
    </location>
</feature>
<organism evidence="3 4">
    <name type="scientific">Vermiconidia calcicola</name>
    <dbReference type="NCBI Taxonomy" id="1690605"/>
    <lineage>
        <taxon>Eukaryota</taxon>
        <taxon>Fungi</taxon>
        <taxon>Dikarya</taxon>
        <taxon>Ascomycota</taxon>
        <taxon>Pezizomycotina</taxon>
        <taxon>Dothideomycetes</taxon>
        <taxon>Dothideomycetidae</taxon>
        <taxon>Mycosphaerellales</taxon>
        <taxon>Extremaceae</taxon>
        <taxon>Vermiconidia</taxon>
    </lineage>
</organism>
<keyword evidence="2" id="KW-1133">Transmembrane helix</keyword>
<name>A0AAV9QDZ5_9PEZI</name>